<protein>
    <submittedName>
        <fullName evidence="2">Uncharacterized protein</fullName>
    </submittedName>
</protein>
<feature type="compositionally biased region" description="Polar residues" evidence="1">
    <location>
        <begin position="48"/>
        <end position="60"/>
    </location>
</feature>
<keyword evidence="3" id="KW-1185">Reference proteome</keyword>
<dbReference type="EMBL" id="KZ824623">
    <property type="protein sequence ID" value="RAK82125.1"/>
    <property type="molecule type" value="Genomic_DNA"/>
</dbReference>
<accession>A0A8G1W2K2</accession>
<gene>
    <name evidence="2" type="ORF">BO72DRAFT_491748</name>
</gene>
<dbReference type="RefSeq" id="XP_040806135.1">
    <property type="nucleotide sequence ID" value="XM_040948214.1"/>
</dbReference>
<evidence type="ECO:0000313" key="3">
    <source>
        <dbReference type="Proteomes" id="UP000249789"/>
    </source>
</evidence>
<dbReference type="Proteomes" id="UP000249789">
    <property type="component" value="Unassembled WGS sequence"/>
</dbReference>
<organism evidence="2 3">
    <name type="scientific">Aspergillus fijiensis CBS 313.89</name>
    <dbReference type="NCBI Taxonomy" id="1448319"/>
    <lineage>
        <taxon>Eukaryota</taxon>
        <taxon>Fungi</taxon>
        <taxon>Dikarya</taxon>
        <taxon>Ascomycota</taxon>
        <taxon>Pezizomycotina</taxon>
        <taxon>Eurotiomycetes</taxon>
        <taxon>Eurotiomycetidae</taxon>
        <taxon>Eurotiales</taxon>
        <taxon>Aspergillaceae</taxon>
        <taxon>Aspergillus</taxon>
    </lineage>
</organism>
<evidence type="ECO:0000256" key="1">
    <source>
        <dbReference type="SAM" id="MobiDB-lite"/>
    </source>
</evidence>
<name>A0A8G1W2K2_9EURO</name>
<evidence type="ECO:0000313" key="2">
    <source>
        <dbReference type="EMBL" id="RAK82125.1"/>
    </source>
</evidence>
<feature type="region of interest" description="Disordered" evidence="1">
    <location>
        <begin position="42"/>
        <end position="61"/>
    </location>
</feature>
<dbReference type="AlphaFoldDB" id="A0A8G1W2K2"/>
<dbReference type="VEuPathDB" id="FungiDB:BO72DRAFT_491748"/>
<sequence>MIPSSLGRLQRLRLDLDEESEERRELLHKNTELRKELAALKETGISDAPTSDAVNPNPAATDNAEIEAIKVDTMRARKESKSKIKTLEIDLAKESEAIKQSPPTVTSGRMTAEEYRRPLRGSVRSNNNPTAERDHLITERDDLAAEHNRLIIERDSMTTECDNAAVKRNRVAAEFVD</sequence>
<proteinExistence type="predicted"/>
<reference evidence="2 3" key="1">
    <citation type="submission" date="2018-02" db="EMBL/GenBank/DDBJ databases">
        <title>The genomes of Aspergillus section Nigri reveals drivers in fungal speciation.</title>
        <authorList>
            <consortium name="DOE Joint Genome Institute"/>
            <person name="Vesth T.C."/>
            <person name="Nybo J."/>
            <person name="Theobald S."/>
            <person name="Brandl J."/>
            <person name="Frisvad J.C."/>
            <person name="Nielsen K.F."/>
            <person name="Lyhne E.K."/>
            <person name="Kogle M.E."/>
            <person name="Kuo A."/>
            <person name="Riley R."/>
            <person name="Clum A."/>
            <person name="Nolan M."/>
            <person name="Lipzen A."/>
            <person name="Salamov A."/>
            <person name="Henrissat B."/>
            <person name="Wiebenga A."/>
            <person name="De vries R.P."/>
            <person name="Grigoriev I.V."/>
            <person name="Mortensen U.H."/>
            <person name="Andersen M.R."/>
            <person name="Baker S.E."/>
        </authorList>
    </citation>
    <scope>NUCLEOTIDE SEQUENCE [LARGE SCALE GENOMIC DNA]</scope>
    <source>
        <strain evidence="2 3">CBS 313.89</strain>
    </source>
</reference>
<dbReference type="GeneID" id="63865547"/>